<keyword evidence="6" id="KW-0547">Nucleotide-binding</keyword>
<dbReference type="PATRIC" id="fig|361041.3.peg.1041"/>
<gene>
    <name evidence="11" type="ORF">VW35_08475</name>
</gene>
<evidence type="ECO:0000256" key="8">
    <source>
        <dbReference type="ARBA" id="ARBA00022967"/>
    </source>
</evidence>
<protein>
    <submittedName>
        <fullName evidence="11">Sugar ABC transporter ATP-binding protein</fullName>
    </submittedName>
</protein>
<dbReference type="InterPro" id="IPR003593">
    <property type="entry name" value="AAA+_ATPase"/>
</dbReference>
<evidence type="ECO:0000256" key="5">
    <source>
        <dbReference type="ARBA" id="ARBA00022737"/>
    </source>
</evidence>
<evidence type="ECO:0000256" key="9">
    <source>
        <dbReference type="ARBA" id="ARBA00023136"/>
    </source>
</evidence>
<sequence>MSAPTFLSVRGIRKSFGSVKVLHGVDLDLPAGSVTALLGENGAGKSTFVRILAGDHHADEGNIEIDGAPISFRSVAQSREAGIRLIAQEIADAPTLSVAENITLGAVPNRLGFVDYGAMRSIAQRALDSLGADLQLDAPVSSLRLGERQIVEIARATAGASRCLIFDEPTAALSDAETKRLFALIERMRSRGVAILYITHRLDEVFAIADRVCVLRDGRVSLDAKVAEVDQTAVVTAMVGRAVASHQDHHVYAETGAARLVEVRGLTSDSFFNIDVDVAPGEIVGIYGKVGSGVPELAGAIFGAVPHASGDILVDGKPVIFRHPSEAIAQGFGFLPADRASEGLLRPRSVAENLAAPSWRRLARGAFVSRRIETSAFGRWHKTLKVRSRPDGAERIATLSGGNQQKVLLGRWLEAGSKLLLLVEPTRGVDVGARQEIYQVLRDLARQGHGILIASSDYEDITEAATRAIVMVRGQMVAHLPQNEISTARLTEAAGGGAHA</sequence>
<dbReference type="RefSeq" id="WP_046142462.1">
    <property type="nucleotide sequence ID" value="NZ_LAJG01000014.1"/>
</dbReference>
<keyword evidence="12" id="KW-1185">Reference proteome</keyword>
<dbReference type="PROSITE" id="PS00211">
    <property type="entry name" value="ABC_TRANSPORTER_1"/>
    <property type="match status" value="1"/>
</dbReference>
<evidence type="ECO:0000313" key="12">
    <source>
        <dbReference type="Proteomes" id="UP000033514"/>
    </source>
</evidence>
<name>A0A0F5LDW8_9HYPH</name>
<accession>A0A0F5LDW8</accession>
<evidence type="ECO:0000313" key="11">
    <source>
        <dbReference type="EMBL" id="KKB80399.1"/>
    </source>
</evidence>
<dbReference type="Pfam" id="PF00005">
    <property type="entry name" value="ABC_tran"/>
    <property type="match status" value="2"/>
</dbReference>
<evidence type="ECO:0000256" key="3">
    <source>
        <dbReference type="ARBA" id="ARBA00022475"/>
    </source>
</evidence>
<keyword evidence="8" id="KW-1278">Translocase</keyword>
<keyword evidence="5" id="KW-0677">Repeat</keyword>
<reference evidence="11 12" key="1">
    <citation type="submission" date="2015-03" db="EMBL/GenBank/DDBJ databases">
        <authorList>
            <person name="Hassan Y.I."/>
            <person name="Lepp D."/>
            <person name="Zhou T."/>
        </authorList>
    </citation>
    <scope>NUCLEOTIDE SEQUENCE [LARGE SCALE GENOMIC DNA]</scope>
    <source>
        <strain evidence="11 12">GH2-10</strain>
    </source>
</reference>
<evidence type="ECO:0000259" key="10">
    <source>
        <dbReference type="PROSITE" id="PS50893"/>
    </source>
</evidence>
<keyword evidence="2" id="KW-0813">Transport</keyword>
<dbReference type="SUPFAM" id="SSF52540">
    <property type="entry name" value="P-loop containing nucleoside triphosphate hydrolases"/>
    <property type="match status" value="2"/>
</dbReference>
<feature type="domain" description="ABC transporter" evidence="10">
    <location>
        <begin position="7"/>
        <end position="242"/>
    </location>
</feature>
<dbReference type="GO" id="GO:0005524">
    <property type="term" value="F:ATP binding"/>
    <property type="evidence" value="ECO:0007669"/>
    <property type="project" value="UniProtKB-KW"/>
</dbReference>
<dbReference type="PANTHER" id="PTHR43790:SF3">
    <property type="entry name" value="D-ALLOSE IMPORT ATP-BINDING PROTEIN ALSA-RELATED"/>
    <property type="match status" value="1"/>
</dbReference>
<dbReference type="InterPro" id="IPR017871">
    <property type="entry name" value="ABC_transporter-like_CS"/>
</dbReference>
<keyword evidence="7 11" id="KW-0067">ATP-binding</keyword>
<feature type="domain" description="ABC transporter" evidence="10">
    <location>
        <begin position="255"/>
        <end position="498"/>
    </location>
</feature>
<dbReference type="InterPro" id="IPR027417">
    <property type="entry name" value="P-loop_NTPase"/>
</dbReference>
<dbReference type="OrthoDB" id="9805029at2"/>
<dbReference type="CDD" id="cd03215">
    <property type="entry name" value="ABC_Carb_Monos_II"/>
    <property type="match status" value="1"/>
</dbReference>
<evidence type="ECO:0000256" key="2">
    <source>
        <dbReference type="ARBA" id="ARBA00022448"/>
    </source>
</evidence>
<evidence type="ECO:0000256" key="6">
    <source>
        <dbReference type="ARBA" id="ARBA00022741"/>
    </source>
</evidence>
<dbReference type="SMART" id="SM00382">
    <property type="entry name" value="AAA"/>
    <property type="match status" value="2"/>
</dbReference>
<dbReference type="Proteomes" id="UP000033514">
    <property type="component" value="Unassembled WGS sequence"/>
</dbReference>
<dbReference type="GO" id="GO:0016887">
    <property type="term" value="F:ATP hydrolysis activity"/>
    <property type="evidence" value="ECO:0007669"/>
    <property type="project" value="InterPro"/>
</dbReference>
<dbReference type="PANTHER" id="PTHR43790">
    <property type="entry name" value="CARBOHYDRATE TRANSPORT ATP-BINDING PROTEIN MG119-RELATED"/>
    <property type="match status" value="1"/>
</dbReference>
<evidence type="ECO:0000256" key="4">
    <source>
        <dbReference type="ARBA" id="ARBA00022597"/>
    </source>
</evidence>
<keyword evidence="9" id="KW-0472">Membrane</keyword>
<dbReference type="InterPro" id="IPR003439">
    <property type="entry name" value="ABC_transporter-like_ATP-bd"/>
</dbReference>
<dbReference type="STRING" id="361041.VW35_08475"/>
<evidence type="ECO:0000256" key="7">
    <source>
        <dbReference type="ARBA" id="ARBA00022840"/>
    </source>
</evidence>
<keyword evidence="4" id="KW-0762">Sugar transport</keyword>
<dbReference type="Gene3D" id="3.40.50.300">
    <property type="entry name" value="P-loop containing nucleotide triphosphate hydrolases"/>
    <property type="match status" value="2"/>
</dbReference>
<dbReference type="CDD" id="cd03216">
    <property type="entry name" value="ABC_Carb_Monos_I"/>
    <property type="match status" value="1"/>
</dbReference>
<dbReference type="InterPro" id="IPR050107">
    <property type="entry name" value="ABC_carbohydrate_import_ATPase"/>
</dbReference>
<proteinExistence type="inferred from homology"/>
<dbReference type="EMBL" id="LAJG01000014">
    <property type="protein sequence ID" value="KKB80399.1"/>
    <property type="molecule type" value="Genomic_DNA"/>
</dbReference>
<comment type="caution">
    <text evidence="11">The sequence shown here is derived from an EMBL/GenBank/DDBJ whole genome shotgun (WGS) entry which is preliminary data.</text>
</comment>
<comment type="similarity">
    <text evidence="1">Belongs to the ABC transporter superfamily.</text>
</comment>
<organism evidence="11 12">
    <name type="scientific">Devosia soli</name>
    <dbReference type="NCBI Taxonomy" id="361041"/>
    <lineage>
        <taxon>Bacteria</taxon>
        <taxon>Pseudomonadati</taxon>
        <taxon>Pseudomonadota</taxon>
        <taxon>Alphaproteobacteria</taxon>
        <taxon>Hyphomicrobiales</taxon>
        <taxon>Devosiaceae</taxon>
        <taxon>Devosia</taxon>
    </lineage>
</organism>
<keyword evidence="3" id="KW-1003">Cell membrane</keyword>
<dbReference type="AlphaFoldDB" id="A0A0F5LDW8"/>
<evidence type="ECO:0000256" key="1">
    <source>
        <dbReference type="ARBA" id="ARBA00005417"/>
    </source>
</evidence>
<dbReference type="PROSITE" id="PS50893">
    <property type="entry name" value="ABC_TRANSPORTER_2"/>
    <property type="match status" value="2"/>
</dbReference>